<feature type="region of interest" description="Disordered" evidence="1">
    <location>
        <begin position="86"/>
        <end position="177"/>
    </location>
</feature>
<evidence type="ECO:0000313" key="2">
    <source>
        <dbReference type="EMBL" id="CAD8051838.1"/>
    </source>
</evidence>
<evidence type="ECO:0000313" key="3">
    <source>
        <dbReference type="Proteomes" id="UP000692954"/>
    </source>
</evidence>
<gene>
    <name evidence="2" type="ORF">PSON_ATCC_30995.1.T0060100</name>
</gene>
<organism evidence="2 3">
    <name type="scientific">Paramecium sonneborni</name>
    <dbReference type="NCBI Taxonomy" id="65129"/>
    <lineage>
        <taxon>Eukaryota</taxon>
        <taxon>Sar</taxon>
        <taxon>Alveolata</taxon>
        <taxon>Ciliophora</taxon>
        <taxon>Intramacronucleata</taxon>
        <taxon>Oligohymenophorea</taxon>
        <taxon>Peniculida</taxon>
        <taxon>Parameciidae</taxon>
        <taxon>Paramecium</taxon>
    </lineage>
</organism>
<keyword evidence="3" id="KW-1185">Reference proteome</keyword>
<dbReference type="AlphaFoldDB" id="A0A8S1K9S2"/>
<sequence length="177" mass="20451">MNELYEQIQTIKNSGSRGQELMIDSFVIGYLFAQKKLKTSEDLQEFLKQLKELKNEIDQDLKLPSARDEYLLNKLSNLPILQMKEKQEDLQQQQKIKKKEQKQQGIKNKDPLSQTTPIIQNVNKDQIDFQQSVQVQGEDEGGKKQNSKKTSKGKKATEGVQTRNQALQSKTDQQQNE</sequence>
<dbReference type="EMBL" id="CAJJDN010000006">
    <property type="protein sequence ID" value="CAD8051838.1"/>
    <property type="molecule type" value="Genomic_DNA"/>
</dbReference>
<evidence type="ECO:0000256" key="1">
    <source>
        <dbReference type="SAM" id="MobiDB-lite"/>
    </source>
</evidence>
<dbReference type="Proteomes" id="UP000692954">
    <property type="component" value="Unassembled WGS sequence"/>
</dbReference>
<feature type="compositionally biased region" description="Basic residues" evidence="1">
    <location>
        <begin position="145"/>
        <end position="154"/>
    </location>
</feature>
<accession>A0A8S1K9S2</accession>
<proteinExistence type="predicted"/>
<feature type="compositionally biased region" description="Polar residues" evidence="1">
    <location>
        <begin position="111"/>
        <end position="135"/>
    </location>
</feature>
<comment type="caution">
    <text evidence="2">The sequence shown here is derived from an EMBL/GenBank/DDBJ whole genome shotgun (WGS) entry which is preliminary data.</text>
</comment>
<name>A0A8S1K9S2_9CILI</name>
<dbReference type="OrthoDB" id="312713at2759"/>
<reference evidence="2" key="1">
    <citation type="submission" date="2021-01" db="EMBL/GenBank/DDBJ databases">
        <authorList>
            <consortium name="Genoscope - CEA"/>
            <person name="William W."/>
        </authorList>
    </citation>
    <scope>NUCLEOTIDE SEQUENCE</scope>
</reference>
<protein>
    <submittedName>
        <fullName evidence="2">Uncharacterized protein</fullName>
    </submittedName>
</protein>
<feature type="compositionally biased region" description="Polar residues" evidence="1">
    <location>
        <begin position="159"/>
        <end position="177"/>
    </location>
</feature>